<keyword evidence="1" id="KW-0880">Kelch repeat</keyword>
<feature type="compositionally biased region" description="Polar residues" evidence="3">
    <location>
        <begin position="487"/>
        <end position="497"/>
    </location>
</feature>
<dbReference type="Proteomes" id="UP000242381">
    <property type="component" value="Unassembled WGS sequence"/>
</dbReference>
<accession>A0A1X0S7Z0</accession>
<dbReference type="AlphaFoldDB" id="A0A1X0S7Z0"/>
<dbReference type="VEuPathDB" id="FungiDB:BCV72DRAFT_300848"/>
<keyword evidence="2" id="KW-0677">Repeat</keyword>
<dbReference type="SUPFAM" id="SSF117281">
    <property type="entry name" value="Kelch motif"/>
    <property type="match status" value="1"/>
</dbReference>
<evidence type="ECO:0000256" key="2">
    <source>
        <dbReference type="ARBA" id="ARBA00022737"/>
    </source>
</evidence>
<dbReference type="PANTHER" id="PTHR46093:SF18">
    <property type="entry name" value="FIBRONECTIN TYPE-III DOMAIN-CONTAINING PROTEIN"/>
    <property type="match status" value="1"/>
</dbReference>
<evidence type="ECO:0000313" key="5">
    <source>
        <dbReference type="EMBL" id="ORE20416.1"/>
    </source>
</evidence>
<dbReference type="Gene3D" id="2.120.10.80">
    <property type="entry name" value="Kelch-type beta propeller"/>
    <property type="match status" value="2"/>
</dbReference>
<feature type="signal peptide" evidence="4">
    <location>
        <begin position="1"/>
        <end position="20"/>
    </location>
</feature>
<dbReference type="Pfam" id="PF24681">
    <property type="entry name" value="Kelch_KLHDC2_KLHL20_DRC7"/>
    <property type="match status" value="1"/>
</dbReference>
<dbReference type="EMBL" id="KV921294">
    <property type="protein sequence ID" value="ORE20416.1"/>
    <property type="molecule type" value="Genomic_DNA"/>
</dbReference>
<evidence type="ECO:0000256" key="3">
    <source>
        <dbReference type="SAM" id="MobiDB-lite"/>
    </source>
</evidence>
<feature type="region of interest" description="Disordered" evidence="3">
    <location>
        <begin position="458"/>
        <end position="526"/>
    </location>
</feature>
<reference evidence="5 6" key="1">
    <citation type="journal article" date="2016" name="Proc. Natl. Acad. Sci. U.S.A.">
        <title>Lipid metabolic changes in an early divergent fungus govern the establishment of a mutualistic symbiosis with endobacteria.</title>
        <authorList>
            <person name="Lastovetsky O.A."/>
            <person name="Gaspar M.L."/>
            <person name="Mondo S.J."/>
            <person name="LaButti K.M."/>
            <person name="Sandor L."/>
            <person name="Grigoriev I.V."/>
            <person name="Henry S.A."/>
            <person name="Pawlowska T.E."/>
        </authorList>
    </citation>
    <scope>NUCLEOTIDE SEQUENCE [LARGE SCALE GENOMIC DNA]</scope>
    <source>
        <strain evidence="5 6">ATCC 11559</strain>
    </source>
</reference>
<evidence type="ECO:0000313" key="6">
    <source>
        <dbReference type="Proteomes" id="UP000242381"/>
    </source>
</evidence>
<feature type="region of interest" description="Disordered" evidence="3">
    <location>
        <begin position="412"/>
        <end position="443"/>
    </location>
</feature>
<dbReference type="PANTHER" id="PTHR46093">
    <property type="entry name" value="ACYL-COA-BINDING DOMAIN-CONTAINING PROTEIN 5"/>
    <property type="match status" value="1"/>
</dbReference>
<keyword evidence="4" id="KW-0732">Signal</keyword>
<sequence>MNKMFIFLIYQAMLTRSVLAYRIAYVDTVNRPMSALPPFINFRAGVAIGTTFYMPFMSESLLCYTFDLLAHEWSSHKLTPIDHDEIHPQVTSAAAIGHKIYLVGGRLLKSYTLSNSLIEIDTRTFTIRIVKDAQGSPPRPRHEHSVDTVDNRYLIVFGGLCYNSVGENDVFVYDSLKNTWFVPPISGQIPHLRFGHASAVIGKDFYVHGGAQIDSDSSYIIYDDLYKLDCNTWVWYKYEHPEVERYFRHQPERGTTLQKEHLIPTTGDSPHDRFQAYMCAASGKLIIFGGHSIRVDEDDDEILCNYPLNELSIFNTRRQSWVTVHAQLVEPQNEASLTVSNMCVAVLPIDSRGARLFVFASKKLDEYGKVTNQLEAAKKAPSESSFSSSDRISSGSLSRSILHDIAETTAQEELPEGRTWQQENSKHVENATGQYAKPEDTQYADRVKEVFQITDPDFKMESSGIGQVDGTSNGGFKTEGPRIDQVDGTSKDSSNSIEPPRRPSIKPIHNDAPKTGTSSHSSYSSSSYESYITRTRKNNKLLPCIVVIELLE</sequence>
<dbReference type="InterPro" id="IPR015915">
    <property type="entry name" value="Kelch-typ_b-propeller"/>
</dbReference>
<proteinExistence type="predicted"/>
<protein>
    <submittedName>
        <fullName evidence="5">Galactose oxidase</fullName>
    </submittedName>
</protein>
<feature type="chain" id="PRO_5012100329" evidence="4">
    <location>
        <begin position="21"/>
        <end position="552"/>
    </location>
</feature>
<gene>
    <name evidence="5" type="ORF">BCV71DRAFT_83729</name>
</gene>
<evidence type="ECO:0000256" key="4">
    <source>
        <dbReference type="SAM" id="SignalP"/>
    </source>
</evidence>
<evidence type="ECO:0000256" key="1">
    <source>
        <dbReference type="ARBA" id="ARBA00022441"/>
    </source>
</evidence>
<organism evidence="5 6">
    <name type="scientific">Rhizopus microsporus</name>
    <dbReference type="NCBI Taxonomy" id="58291"/>
    <lineage>
        <taxon>Eukaryota</taxon>
        <taxon>Fungi</taxon>
        <taxon>Fungi incertae sedis</taxon>
        <taxon>Mucoromycota</taxon>
        <taxon>Mucoromycotina</taxon>
        <taxon>Mucoromycetes</taxon>
        <taxon>Mucorales</taxon>
        <taxon>Mucorineae</taxon>
        <taxon>Rhizopodaceae</taxon>
        <taxon>Rhizopus</taxon>
    </lineage>
</organism>
<name>A0A1X0S7Z0_RHIZD</name>